<dbReference type="AlphaFoldDB" id="A0A0R3D089"/>
<gene>
    <name evidence="2" type="ORF">AOQ72_10210</name>
</gene>
<sequence length="120" mass="13360">MASIDIDLLWDDQMDHEGAQRRAGCGNLCQVYIVTIPLLADGKAAPRILSTGTLFTHEQRYFIVTAAHIFNEDEDDPSKADIDLKEVAYPAALKENRRNVDQRSGAPARTRRHRPSIASA</sequence>
<evidence type="ECO:0000313" key="2">
    <source>
        <dbReference type="EMBL" id="KRQ01790.1"/>
    </source>
</evidence>
<name>A0A0R3D089_9BRAD</name>
<proteinExistence type="predicted"/>
<organism evidence="2 3">
    <name type="scientific">Bradyrhizobium yuanmingense</name>
    <dbReference type="NCBI Taxonomy" id="108015"/>
    <lineage>
        <taxon>Bacteria</taxon>
        <taxon>Pseudomonadati</taxon>
        <taxon>Pseudomonadota</taxon>
        <taxon>Alphaproteobacteria</taxon>
        <taxon>Hyphomicrobiales</taxon>
        <taxon>Nitrobacteraceae</taxon>
        <taxon>Bradyrhizobium</taxon>
    </lineage>
</organism>
<dbReference type="EMBL" id="LJYF01000004">
    <property type="protein sequence ID" value="KRQ01790.1"/>
    <property type="molecule type" value="Genomic_DNA"/>
</dbReference>
<evidence type="ECO:0000256" key="1">
    <source>
        <dbReference type="SAM" id="MobiDB-lite"/>
    </source>
</evidence>
<feature type="compositionally biased region" description="Basic residues" evidence="1">
    <location>
        <begin position="109"/>
        <end position="120"/>
    </location>
</feature>
<feature type="region of interest" description="Disordered" evidence="1">
    <location>
        <begin position="95"/>
        <end position="120"/>
    </location>
</feature>
<dbReference type="Proteomes" id="UP000051380">
    <property type="component" value="Unassembled WGS sequence"/>
</dbReference>
<accession>A0A0R3D089</accession>
<protein>
    <submittedName>
        <fullName evidence="2">Uncharacterized protein</fullName>
    </submittedName>
</protein>
<evidence type="ECO:0000313" key="3">
    <source>
        <dbReference type="Proteomes" id="UP000051380"/>
    </source>
</evidence>
<reference evidence="2 3" key="1">
    <citation type="submission" date="2015-09" db="EMBL/GenBank/DDBJ databases">
        <title>Draft Genome Sequence of the Strain BR 3267 (Bradyrhizobium yuanmingense) recommended as inoculant for cowpea in Brazil.</title>
        <authorList>
            <person name="Simoes-Araujo J.L."/>
            <person name="Zilli J.E."/>
        </authorList>
    </citation>
    <scope>NUCLEOTIDE SEQUENCE [LARGE SCALE GENOMIC DNA]</scope>
    <source>
        <strain evidence="2 3">BR3267</strain>
    </source>
</reference>
<comment type="caution">
    <text evidence="2">The sequence shown here is derived from an EMBL/GenBank/DDBJ whole genome shotgun (WGS) entry which is preliminary data.</text>
</comment>